<dbReference type="EMBL" id="AP003914">
    <property type="protein sequence ID" value="BAD08972.2"/>
    <property type="molecule type" value="Genomic_DNA"/>
</dbReference>
<organism evidence="1 3">
    <name type="scientific">Oryza sativa subsp. japonica</name>
    <name type="common">Rice</name>
    <dbReference type="NCBI Taxonomy" id="39947"/>
    <lineage>
        <taxon>Eukaryota</taxon>
        <taxon>Viridiplantae</taxon>
        <taxon>Streptophyta</taxon>
        <taxon>Embryophyta</taxon>
        <taxon>Tracheophyta</taxon>
        <taxon>Spermatophyta</taxon>
        <taxon>Magnoliopsida</taxon>
        <taxon>Liliopsida</taxon>
        <taxon>Poales</taxon>
        <taxon>Poaceae</taxon>
        <taxon>BOP clade</taxon>
        <taxon>Oryzoideae</taxon>
        <taxon>Oryzeae</taxon>
        <taxon>Oryzinae</taxon>
        <taxon>Oryza</taxon>
        <taxon>Oryza sativa</taxon>
    </lineage>
</organism>
<dbReference type="HOGENOM" id="CLU_3422641_0_0_1"/>
<name>Q6ZIT4_ORYSJ</name>
<dbReference type="EMBL" id="AP003948">
    <property type="protein sequence ID" value="BAD03107.2"/>
    <property type="molecule type" value="Genomic_DNA"/>
</dbReference>
<sequence length="64" mass="7215">MSERPRGIKIQRQHLNEVSKVFGAENANKLKQFLPPGSQKVSAFCLTILTIGWLVAKTIIKNHQ</sequence>
<proteinExistence type="predicted"/>
<evidence type="ECO:0000313" key="3">
    <source>
        <dbReference type="Proteomes" id="UP000000763"/>
    </source>
</evidence>
<evidence type="ECO:0000313" key="1">
    <source>
        <dbReference type="EMBL" id="BAD03107.2"/>
    </source>
</evidence>
<dbReference type="Proteomes" id="UP000000763">
    <property type="component" value="Chromosome 8"/>
</dbReference>
<protein>
    <submittedName>
        <fullName evidence="1">Uncharacterized protein</fullName>
    </submittedName>
</protein>
<reference evidence="3" key="3">
    <citation type="journal article" date="2005" name="Nature">
        <title>The map-based sequence of the rice genome.</title>
        <authorList>
            <consortium name="International rice genome sequencing project (IRGSP)"/>
            <person name="Matsumoto T."/>
            <person name="Wu J."/>
            <person name="Kanamori H."/>
            <person name="Katayose Y."/>
            <person name="Fujisawa M."/>
            <person name="Namiki N."/>
            <person name="Mizuno H."/>
            <person name="Yamamoto K."/>
            <person name="Antonio B.A."/>
            <person name="Baba T."/>
            <person name="Sakata K."/>
            <person name="Nagamura Y."/>
            <person name="Aoki H."/>
            <person name="Arikawa K."/>
            <person name="Arita K."/>
            <person name="Bito T."/>
            <person name="Chiden Y."/>
            <person name="Fujitsuka N."/>
            <person name="Fukunaka R."/>
            <person name="Hamada M."/>
            <person name="Harada C."/>
            <person name="Hayashi A."/>
            <person name="Hijishita S."/>
            <person name="Honda M."/>
            <person name="Hosokawa S."/>
            <person name="Ichikawa Y."/>
            <person name="Idonuma A."/>
            <person name="Iijima M."/>
            <person name="Ikeda M."/>
            <person name="Ikeno M."/>
            <person name="Ito K."/>
            <person name="Ito S."/>
            <person name="Ito T."/>
            <person name="Ito Y."/>
            <person name="Ito Y."/>
            <person name="Iwabuchi A."/>
            <person name="Kamiya K."/>
            <person name="Karasawa W."/>
            <person name="Kurita K."/>
            <person name="Katagiri S."/>
            <person name="Kikuta A."/>
            <person name="Kobayashi H."/>
            <person name="Kobayashi N."/>
            <person name="Machita K."/>
            <person name="Maehara T."/>
            <person name="Masukawa M."/>
            <person name="Mizubayashi T."/>
            <person name="Mukai Y."/>
            <person name="Nagasaki H."/>
            <person name="Nagata Y."/>
            <person name="Naito S."/>
            <person name="Nakashima M."/>
            <person name="Nakama Y."/>
            <person name="Nakamichi Y."/>
            <person name="Nakamura M."/>
            <person name="Meguro A."/>
            <person name="Negishi M."/>
            <person name="Ohta I."/>
            <person name="Ohta T."/>
            <person name="Okamoto M."/>
            <person name="Ono N."/>
            <person name="Saji S."/>
            <person name="Sakaguchi M."/>
            <person name="Sakai K."/>
            <person name="Shibata M."/>
            <person name="Shimokawa T."/>
            <person name="Song J."/>
            <person name="Takazaki Y."/>
            <person name="Terasawa K."/>
            <person name="Tsugane M."/>
            <person name="Tsuji K."/>
            <person name="Ueda S."/>
            <person name="Waki K."/>
            <person name="Yamagata H."/>
            <person name="Yamamoto M."/>
            <person name="Yamamoto S."/>
            <person name="Yamane H."/>
            <person name="Yoshiki S."/>
            <person name="Yoshihara R."/>
            <person name="Yukawa K."/>
            <person name="Zhong H."/>
            <person name="Yano M."/>
            <person name="Yuan Q."/>
            <person name="Ouyang S."/>
            <person name="Liu J."/>
            <person name="Jones K.M."/>
            <person name="Gansberger K."/>
            <person name="Moffat K."/>
            <person name="Hill J."/>
            <person name="Bera J."/>
            <person name="Fadrosh D."/>
            <person name="Jin S."/>
            <person name="Johri S."/>
            <person name="Kim M."/>
            <person name="Overton L."/>
            <person name="Reardon M."/>
            <person name="Tsitrin T."/>
            <person name="Vuong H."/>
            <person name="Weaver B."/>
            <person name="Ciecko A."/>
            <person name="Tallon L."/>
            <person name="Jackson J."/>
            <person name="Pai G."/>
            <person name="Aken S.V."/>
            <person name="Utterback T."/>
            <person name="Reidmuller S."/>
            <person name="Feldblyum T."/>
            <person name="Hsiao J."/>
            <person name="Zismann V."/>
            <person name="Iobst S."/>
            <person name="de Vazeille A.R."/>
            <person name="Buell C.R."/>
            <person name="Ying K."/>
            <person name="Li Y."/>
            <person name="Lu T."/>
            <person name="Huang Y."/>
            <person name="Zhao Q."/>
            <person name="Feng Q."/>
            <person name="Zhang L."/>
            <person name="Zhu J."/>
            <person name="Weng Q."/>
            <person name="Mu J."/>
            <person name="Lu Y."/>
            <person name="Fan D."/>
            <person name="Liu Y."/>
            <person name="Guan J."/>
            <person name="Zhang Y."/>
            <person name="Yu S."/>
            <person name="Liu X."/>
            <person name="Zhang Y."/>
            <person name="Hong G."/>
            <person name="Han B."/>
            <person name="Choisne N."/>
            <person name="Demange N."/>
            <person name="Orjeda G."/>
            <person name="Samain S."/>
            <person name="Cattolico L."/>
            <person name="Pelletier E."/>
            <person name="Couloux A."/>
            <person name="Segurens B."/>
            <person name="Wincker P."/>
            <person name="D'Hont A."/>
            <person name="Scarpelli C."/>
            <person name="Weissenbach J."/>
            <person name="Salanoubat M."/>
            <person name="Quetier F."/>
            <person name="Yu Y."/>
            <person name="Kim H.R."/>
            <person name="Rambo T."/>
            <person name="Currie J."/>
            <person name="Collura K."/>
            <person name="Luo M."/>
            <person name="Yang T."/>
            <person name="Ammiraju J.S.S."/>
            <person name="Engler F."/>
            <person name="Soderlund C."/>
            <person name="Wing R.A."/>
            <person name="Palmer L.E."/>
            <person name="de la Bastide M."/>
            <person name="Spiegel L."/>
            <person name="Nascimento L."/>
            <person name="Zutavern T."/>
            <person name="O'Shaughnessy A."/>
            <person name="Dike S."/>
            <person name="Dedhia N."/>
            <person name="Preston R."/>
            <person name="Balija V."/>
            <person name="McCombie W.R."/>
            <person name="Chow T."/>
            <person name="Chen H."/>
            <person name="Chung M."/>
            <person name="Chen C."/>
            <person name="Shaw J."/>
            <person name="Wu H."/>
            <person name="Hsiao K."/>
            <person name="Chao Y."/>
            <person name="Chu M."/>
            <person name="Cheng C."/>
            <person name="Hour A."/>
            <person name="Lee P."/>
            <person name="Lin S."/>
            <person name="Lin Y."/>
            <person name="Liou J."/>
            <person name="Liu S."/>
            <person name="Hsing Y."/>
            <person name="Raghuvanshi S."/>
            <person name="Mohanty A."/>
            <person name="Bharti A.K."/>
            <person name="Gaur A."/>
            <person name="Gupta V."/>
            <person name="Kumar D."/>
            <person name="Ravi V."/>
            <person name="Vij S."/>
            <person name="Kapur A."/>
            <person name="Khurana P."/>
            <person name="Khurana P."/>
            <person name="Khurana J.P."/>
            <person name="Tyagi A.K."/>
            <person name="Gaikwad K."/>
            <person name="Singh A."/>
            <person name="Dalal V."/>
            <person name="Srivastava S."/>
            <person name="Dixit A."/>
            <person name="Pal A.K."/>
            <person name="Ghazi I.A."/>
            <person name="Yadav M."/>
            <person name="Pandit A."/>
            <person name="Bhargava A."/>
            <person name="Sureshbabu K."/>
            <person name="Batra K."/>
            <person name="Sharma T.R."/>
            <person name="Mohapatra T."/>
            <person name="Singh N.K."/>
            <person name="Messing J."/>
            <person name="Nelson A.B."/>
            <person name="Fuks G."/>
            <person name="Kavchok S."/>
            <person name="Keizer G."/>
            <person name="Linton E."/>
            <person name="Llaca V."/>
            <person name="Song R."/>
            <person name="Tanyolac B."/>
            <person name="Young S."/>
            <person name="Ho-Il K."/>
            <person name="Hahn J.H."/>
            <person name="Sangsakoo G."/>
            <person name="Vanavichit A."/>
            <person name="de Mattos Luiz.A.T."/>
            <person name="Zimmer P.D."/>
            <person name="Malone G."/>
            <person name="Dellagostin O."/>
            <person name="de Oliveira A.C."/>
            <person name="Bevan M."/>
            <person name="Bancroft I."/>
            <person name="Minx P."/>
            <person name="Cordum H."/>
            <person name="Wilson R."/>
            <person name="Cheng Z."/>
            <person name="Jin W."/>
            <person name="Jiang J."/>
            <person name="Leong S.A."/>
            <person name="Iwama H."/>
            <person name="Gojobori T."/>
            <person name="Itoh T."/>
            <person name="Niimura Y."/>
            <person name="Fujii Y."/>
            <person name="Habara T."/>
            <person name="Sakai H."/>
            <person name="Sato Y."/>
            <person name="Wilson G."/>
            <person name="Kumar K."/>
            <person name="McCouch S."/>
            <person name="Juretic N."/>
            <person name="Hoen D."/>
            <person name="Wright S."/>
            <person name="Bruskiewich R."/>
            <person name="Bureau T."/>
            <person name="Miyao A."/>
            <person name="Hirochika H."/>
            <person name="Nishikawa T."/>
            <person name="Kadowaki K."/>
            <person name="Sugiura M."/>
            <person name="Burr B."/>
            <person name="Sasaki T."/>
        </authorList>
    </citation>
    <scope>NUCLEOTIDE SEQUENCE [LARGE SCALE GENOMIC DNA]</scope>
    <source>
        <strain evidence="3">cv. Nipponbare</strain>
    </source>
</reference>
<dbReference type="AlphaFoldDB" id="Q6ZIT4"/>
<evidence type="ECO:0000313" key="2">
    <source>
        <dbReference type="EMBL" id="BAD08972.2"/>
    </source>
</evidence>
<accession>Q6ZIT4</accession>
<reference evidence="1" key="1">
    <citation type="submission" date="2001-07" db="EMBL/GenBank/DDBJ databases">
        <title>Oryza sativa nipponbare(GA3) genomic DNA, chromosome 8, BAC clone:OJ1211_G06.</title>
        <authorList>
            <person name="Sasaki T."/>
            <person name="Matsumoto T."/>
            <person name="Yamamoto K."/>
        </authorList>
    </citation>
    <scope>NUCLEOTIDE SEQUENCE</scope>
</reference>
<reference evidence="3" key="4">
    <citation type="journal article" date="2008" name="Nucleic Acids Res.">
        <title>The rice annotation project database (RAP-DB): 2008 update.</title>
        <authorList>
            <consortium name="The rice annotation project (RAP)"/>
        </authorList>
    </citation>
    <scope>GENOME REANNOTATION</scope>
    <source>
        <strain evidence="3">cv. Nipponbare</strain>
    </source>
</reference>
<reference evidence="2" key="2">
    <citation type="submission" date="2001-07" db="EMBL/GenBank/DDBJ databases">
        <title>Oryza sativa nipponbare(GA3) genomic DNA, chromosome 8, BAC clone:OJ1521_G02.</title>
        <authorList>
            <person name="Sasaki T."/>
            <person name="Matsumoto T."/>
            <person name="Yamamoto K."/>
        </authorList>
    </citation>
    <scope>NUCLEOTIDE SEQUENCE</scope>
</reference>
<gene>
    <name evidence="1" type="ORF">OJ1211_G06.32</name>
    <name evidence="2" type="ORF">OJ1521_G02.37</name>
</gene>